<accession>A0A3P7DM18</accession>
<reference evidence="2 3" key="1">
    <citation type="submission" date="2018-11" db="EMBL/GenBank/DDBJ databases">
        <authorList>
            <consortium name="Pathogen Informatics"/>
        </authorList>
    </citation>
    <scope>NUCLEOTIDE SEQUENCE [LARGE SCALE GENOMIC DNA]</scope>
    <source>
        <strain evidence="2 3">NST_G2</strain>
    </source>
</reference>
<organism evidence="2 3">
    <name type="scientific">Schistocephalus solidus</name>
    <name type="common">Tapeworm</name>
    <dbReference type="NCBI Taxonomy" id="70667"/>
    <lineage>
        <taxon>Eukaryota</taxon>
        <taxon>Metazoa</taxon>
        <taxon>Spiralia</taxon>
        <taxon>Lophotrochozoa</taxon>
        <taxon>Platyhelminthes</taxon>
        <taxon>Cestoda</taxon>
        <taxon>Eucestoda</taxon>
        <taxon>Diphyllobothriidea</taxon>
        <taxon>Diphyllobothriidae</taxon>
        <taxon>Schistocephalus</taxon>
    </lineage>
</organism>
<evidence type="ECO:0000313" key="3">
    <source>
        <dbReference type="Proteomes" id="UP000275846"/>
    </source>
</evidence>
<evidence type="ECO:0000313" key="2">
    <source>
        <dbReference type="EMBL" id="VDM04819.1"/>
    </source>
</evidence>
<evidence type="ECO:0000256" key="1">
    <source>
        <dbReference type="SAM" id="MobiDB-lite"/>
    </source>
</evidence>
<dbReference type="EMBL" id="UYSU01044408">
    <property type="protein sequence ID" value="VDM04819.1"/>
    <property type="molecule type" value="Genomic_DNA"/>
</dbReference>
<protein>
    <submittedName>
        <fullName evidence="2">Uncharacterized protein</fullName>
    </submittedName>
</protein>
<feature type="compositionally biased region" description="Polar residues" evidence="1">
    <location>
        <begin position="23"/>
        <end position="32"/>
    </location>
</feature>
<keyword evidence="3" id="KW-1185">Reference proteome</keyword>
<sequence length="68" mass="7187">MAAGGETRAPCISRPTPVFSPGQRISSAQEPLSQKRPEAGEGPGGWRGSCRAYAYHHTWRGSHGVGVP</sequence>
<feature type="region of interest" description="Disordered" evidence="1">
    <location>
        <begin position="1"/>
        <end position="47"/>
    </location>
</feature>
<dbReference type="Proteomes" id="UP000275846">
    <property type="component" value="Unassembled WGS sequence"/>
</dbReference>
<name>A0A3P7DM18_SCHSO</name>
<gene>
    <name evidence="2" type="ORF">SSLN_LOCUS18433</name>
</gene>
<proteinExistence type="predicted"/>
<dbReference type="AlphaFoldDB" id="A0A3P7DM18"/>